<dbReference type="Gene3D" id="3.40.50.12160">
    <property type="entry name" value="Methylthiotransferase, N-terminal domain"/>
    <property type="match status" value="1"/>
</dbReference>
<dbReference type="InterPro" id="IPR012340">
    <property type="entry name" value="NA-bd_OB-fold"/>
</dbReference>
<keyword evidence="8" id="KW-0411">Iron-sulfur</keyword>
<feature type="domain" description="MTTase N-terminal" evidence="9">
    <location>
        <begin position="3"/>
        <end position="123"/>
    </location>
</feature>
<dbReference type="InterPro" id="IPR023404">
    <property type="entry name" value="rSAM_horseshoe"/>
</dbReference>
<dbReference type="GO" id="GO:0005829">
    <property type="term" value="C:cytosol"/>
    <property type="evidence" value="ECO:0007669"/>
    <property type="project" value="TreeGrafter"/>
</dbReference>
<dbReference type="InterPro" id="IPR006638">
    <property type="entry name" value="Elp3/MiaA/NifB-like_rSAM"/>
</dbReference>
<dbReference type="Pfam" id="PF04055">
    <property type="entry name" value="Radical_SAM"/>
    <property type="match status" value="1"/>
</dbReference>
<dbReference type="Gene3D" id="3.80.30.20">
    <property type="entry name" value="tm_1862 like domain"/>
    <property type="match status" value="1"/>
</dbReference>
<dbReference type="GO" id="GO:0006400">
    <property type="term" value="P:tRNA modification"/>
    <property type="evidence" value="ECO:0007669"/>
    <property type="project" value="InterPro"/>
</dbReference>
<dbReference type="EC" id="2.8.4.4" evidence="11"/>
<reference evidence="11 12" key="1">
    <citation type="submission" date="2019-10" db="EMBL/GenBank/DDBJ databases">
        <title>Extracellular Electron Transfer in a Candidatus Methanoperedens spp. Enrichment Culture.</title>
        <authorList>
            <person name="Berger S."/>
            <person name="Rangel Shaw D."/>
            <person name="Berben T."/>
            <person name="In 'T Zandt M."/>
            <person name="Frank J."/>
            <person name="Reimann J."/>
            <person name="Jetten M.S.M."/>
            <person name="Welte C.U."/>
        </authorList>
    </citation>
    <scope>NUCLEOTIDE SEQUENCE [LARGE SCALE GENOMIC DNA]</scope>
    <source>
        <strain evidence="11">SB12</strain>
    </source>
</reference>
<dbReference type="Pfam" id="PF18693">
    <property type="entry name" value="TRAM_2"/>
    <property type="match status" value="1"/>
</dbReference>
<gene>
    <name evidence="11" type="primary">rimO</name>
    <name evidence="11" type="ORF">F9K24_16095</name>
</gene>
<evidence type="ECO:0000259" key="9">
    <source>
        <dbReference type="PROSITE" id="PS51449"/>
    </source>
</evidence>
<evidence type="ECO:0000259" key="10">
    <source>
        <dbReference type="PROSITE" id="PS51918"/>
    </source>
</evidence>
<dbReference type="AlphaFoldDB" id="A0A833M0G1"/>
<dbReference type="EMBL" id="WBUI01000018">
    <property type="protein sequence ID" value="KAB2930756.1"/>
    <property type="molecule type" value="Genomic_DNA"/>
</dbReference>
<dbReference type="PROSITE" id="PS01278">
    <property type="entry name" value="MTTASE_RADICAL"/>
    <property type="match status" value="1"/>
</dbReference>
<keyword evidence="7" id="KW-0408">Iron</keyword>
<dbReference type="PROSITE" id="PS51918">
    <property type="entry name" value="RADICAL_SAM"/>
    <property type="match status" value="1"/>
</dbReference>
<evidence type="ECO:0000256" key="3">
    <source>
        <dbReference type="ARBA" id="ARBA00022490"/>
    </source>
</evidence>
<evidence type="ECO:0000256" key="4">
    <source>
        <dbReference type="ARBA" id="ARBA00022679"/>
    </source>
</evidence>
<feature type="domain" description="Radical SAM core" evidence="10">
    <location>
        <begin position="142"/>
        <end position="373"/>
    </location>
</feature>
<evidence type="ECO:0000313" key="12">
    <source>
        <dbReference type="Proteomes" id="UP000460298"/>
    </source>
</evidence>
<dbReference type="InterPro" id="IPR005840">
    <property type="entry name" value="Ribosomal_uS12_MeSTrfase_RimO"/>
</dbReference>
<sequence length="451" mass="51092">MSHSFYITTLGCPKNAADSREMERSLLLEGFQPADDAESADFHLINTCSFIESAREQTIETVFEAIDVKEAVQSKRADQKLVVVGCFTERYQAAVTEEWPEVDFSFGTGLYHRAGALIREAFRIPRPHDSEISSPFEHLKRRERHPYAPVKVSDGCDRKCAFCAIPQFRGAFRSRESDEIFTECSDLGAAGVREICLVSQDTNAFGAKPEALVDLIERLNTIDSLHWLRLLYLYPDKKTERILRLLAERGLNRSKLVPYLESPVQHVSSSVLKAMKRAGDSSYFKELFALARELFPGLEIRTSFLLGFPGETAADVDELHRFVEETRLEKMALFAYSPEEGTSGYALGNLPDPDETKERINELRQTHLKVLADIHLQRVGQTYRCMVDELHPTEIICRRPQDAPEIDETVVIPFKYQKGMKLPAPGDLVEVEITGFFEYDMEGRLTGAEPV</sequence>
<dbReference type="CDD" id="cd01335">
    <property type="entry name" value="Radical_SAM"/>
    <property type="match status" value="1"/>
</dbReference>
<dbReference type="GO" id="GO:0046872">
    <property type="term" value="F:metal ion binding"/>
    <property type="evidence" value="ECO:0007669"/>
    <property type="project" value="UniProtKB-KW"/>
</dbReference>
<proteinExistence type="predicted"/>
<protein>
    <submittedName>
        <fullName evidence="11">30S ribosomal protein S12 methylthiotransferase RimO</fullName>
        <ecNumber evidence="11">2.8.4.4</ecNumber>
    </submittedName>
</protein>
<keyword evidence="4 11" id="KW-0808">Transferase</keyword>
<dbReference type="InterPro" id="IPR002792">
    <property type="entry name" value="TRAM_dom"/>
</dbReference>
<dbReference type="Pfam" id="PF00919">
    <property type="entry name" value="UPF0004"/>
    <property type="match status" value="1"/>
</dbReference>
<comment type="cofactor">
    <cofactor evidence="1">
        <name>[4Fe-4S] cluster</name>
        <dbReference type="ChEBI" id="CHEBI:49883"/>
    </cofactor>
</comment>
<dbReference type="NCBIfam" id="TIGR00089">
    <property type="entry name" value="MiaB/RimO family radical SAM methylthiotransferase"/>
    <property type="match status" value="1"/>
</dbReference>
<keyword evidence="3" id="KW-0963">Cytoplasm</keyword>
<comment type="caution">
    <text evidence="11">The sequence shown here is derived from an EMBL/GenBank/DDBJ whole genome shotgun (WGS) entry which is preliminary data.</text>
</comment>
<dbReference type="SMART" id="SM00729">
    <property type="entry name" value="Elp3"/>
    <property type="match status" value="1"/>
</dbReference>
<evidence type="ECO:0000256" key="7">
    <source>
        <dbReference type="ARBA" id="ARBA00023004"/>
    </source>
</evidence>
<evidence type="ECO:0000256" key="6">
    <source>
        <dbReference type="ARBA" id="ARBA00022723"/>
    </source>
</evidence>
<dbReference type="NCBIfam" id="TIGR01125">
    <property type="entry name" value="30S ribosomal protein S12 methylthiotransferase RimO"/>
    <property type="match status" value="1"/>
</dbReference>
<dbReference type="PROSITE" id="PS51449">
    <property type="entry name" value="MTTASE_N"/>
    <property type="match status" value="1"/>
</dbReference>
<dbReference type="PANTHER" id="PTHR43837:SF1">
    <property type="entry name" value="RIBOSOMAL PROTEIN US12 METHYLTHIOTRANSFERASE RIMO"/>
    <property type="match status" value="1"/>
</dbReference>
<dbReference type="SFLD" id="SFLDG01082">
    <property type="entry name" value="B12-binding_domain_containing"/>
    <property type="match status" value="1"/>
</dbReference>
<accession>A0A833M0G1</accession>
<name>A0A833M0G1_9LEPT</name>
<dbReference type="InterPro" id="IPR058240">
    <property type="entry name" value="rSAM_sf"/>
</dbReference>
<evidence type="ECO:0000256" key="8">
    <source>
        <dbReference type="ARBA" id="ARBA00023014"/>
    </source>
</evidence>
<keyword evidence="11" id="KW-0689">Ribosomal protein</keyword>
<keyword evidence="11" id="KW-0687">Ribonucleoprotein</keyword>
<dbReference type="SUPFAM" id="SSF102114">
    <property type="entry name" value="Radical SAM enzymes"/>
    <property type="match status" value="1"/>
</dbReference>
<dbReference type="SFLD" id="SFLDS00029">
    <property type="entry name" value="Radical_SAM"/>
    <property type="match status" value="1"/>
</dbReference>
<keyword evidence="2" id="KW-0004">4Fe-4S</keyword>
<dbReference type="InterPro" id="IPR020612">
    <property type="entry name" value="Methylthiotransferase_CS"/>
</dbReference>
<dbReference type="Gene3D" id="2.40.50.140">
    <property type="entry name" value="Nucleic acid-binding proteins"/>
    <property type="match status" value="1"/>
</dbReference>
<dbReference type="GO" id="GO:0005840">
    <property type="term" value="C:ribosome"/>
    <property type="evidence" value="ECO:0007669"/>
    <property type="project" value="UniProtKB-KW"/>
</dbReference>
<keyword evidence="6" id="KW-0479">Metal-binding</keyword>
<dbReference type="SFLD" id="SFLDG01061">
    <property type="entry name" value="methylthiotransferase"/>
    <property type="match status" value="1"/>
</dbReference>
<dbReference type="GO" id="GO:0103039">
    <property type="term" value="F:protein methylthiotransferase activity"/>
    <property type="evidence" value="ECO:0007669"/>
    <property type="project" value="UniProtKB-EC"/>
</dbReference>
<dbReference type="InterPro" id="IPR038135">
    <property type="entry name" value="Methylthiotransferase_N_sf"/>
</dbReference>
<evidence type="ECO:0000313" key="11">
    <source>
        <dbReference type="EMBL" id="KAB2930756.1"/>
    </source>
</evidence>
<keyword evidence="5" id="KW-0949">S-adenosyl-L-methionine</keyword>
<organism evidence="11 12">
    <name type="scientific">Leptonema illini</name>
    <dbReference type="NCBI Taxonomy" id="183"/>
    <lineage>
        <taxon>Bacteria</taxon>
        <taxon>Pseudomonadati</taxon>
        <taxon>Spirochaetota</taxon>
        <taxon>Spirochaetia</taxon>
        <taxon>Leptospirales</taxon>
        <taxon>Leptospiraceae</taxon>
        <taxon>Leptonema</taxon>
    </lineage>
</organism>
<evidence type="ECO:0000256" key="1">
    <source>
        <dbReference type="ARBA" id="ARBA00001966"/>
    </source>
</evidence>
<dbReference type="InterPro" id="IPR013848">
    <property type="entry name" value="Methylthiotransferase_N"/>
</dbReference>
<dbReference type="Proteomes" id="UP000460298">
    <property type="component" value="Unassembled WGS sequence"/>
</dbReference>
<dbReference type="InterPro" id="IPR005839">
    <property type="entry name" value="Methylthiotransferase"/>
</dbReference>
<evidence type="ECO:0000256" key="2">
    <source>
        <dbReference type="ARBA" id="ARBA00022485"/>
    </source>
</evidence>
<dbReference type="GO" id="GO:0051539">
    <property type="term" value="F:4 iron, 4 sulfur cluster binding"/>
    <property type="evidence" value="ECO:0007669"/>
    <property type="project" value="UniProtKB-KW"/>
</dbReference>
<dbReference type="GO" id="GO:0035599">
    <property type="term" value="F:aspartic acid methylthiotransferase activity"/>
    <property type="evidence" value="ECO:0007669"/>
    <property type="project" value="TreeGrafter"/>
</dbReference>
<dbReference type="PANTHER" id="PTHR43837">
    <property type="entry name" value="RIBOSOMAL PROTEIN S12 METHYLTHIOTRANSFERASE RIMO"/>
    <property type="match status" value="1"/>
</dbReference>
<evidence type="ECO:0000256" key="5">
    <source>
        <dbReference type="ARBA" id="ARBA00022691"/>
    </source>
</evidence>
<dbReference type="InterPro" id="IPR007197">
    <property type="entry name" value="rSAM"/>
</dbReference>